<dbReference type="EMBL" id="VMNH01000003">
    <property type="protein sequence ID" value="TVO78321.1"/>
    <property type="molecule type" value="Genomic_DNA"/>
</dbReference>
<proteinExistence type="predicted"/>
<dbReference type="GO" id="GO:0042834">
    <property type="term" value="F:peptidoglycan binding"/>
    <property type="evidence" value="ECO:0007669"/>
    <property type="project" value="InterPro"/>
</dbReference>
<dbReference type="Proteomes" id="UP000316649">
    <property type="component" value="Unassembled WGS sequence"/>
</dbReference>
<reference evidence="3 4" key="1">
    <citation type="submission" date="2019-07" db="EMBL/GenBank/DDBJ databases">
        <title>The pathways for chlorine oxyanion respiration interact through the shared metabolite chlorate.</title>
        <authorList>
            <person name="Barnum T.P."/>
            <person name="Cheng Y."/>
            <person name="Hill K.A."/>
            <person name="Lucas L.N."/>
            <person name="Carlson H.K."/>
            <person name="Coates J.D."/>
        </authorList>
    </citation>
    <scope>NUCLEOTIDE SEQUENCE [LARGE SCALE GENOMIC DNA]</scope>
    <source>
        <strain evidence="3 4">BK-1</strain>
    </source>
</reference>
<dbReference type="Pfam" id="PF05036">
    <property type="entry name" value="SPOR"/>
    <property type="match status" value="1"/>
</dbReference>
<sequence>MKWLGILLLLANLAVLGWGLQREPADLPPRPAKHAGVGSLKLLSEVLEDNGQVAEQGPEIATSHSVGANVVQNDRPGVSSSVSVAAHTGEGADYSAKERQSPEQAVSEEKSEVGGSLPMNSRKLSTPDVVPPAAVVPEKAKPSVVVCGAFGPFERGAAAREVAESLASQGMDSSLRRESLEKPIGYWVIIPPLASQEGAIDKVRQLKESGISDIRRFVKGDQRNGISLGVFSSKQNAELRRQEVAKKGHAAKVIPRLITVPTYWIDYRSSQESAAKAAKSLRRKNETIKNEEYPCSRVVTSGGIF</sequence>
<dbReference type="InterPro" id="IPR007730">
    <property type="entry name" value="SPOR-like_dom"/>
</dbReference>
<feature type="domain" description="SPOR" evidence="2">
    <location>
        <begin position="183"/>
        <end position="252"/>
    </location>
</feature>
<dbReference type="AlphaFoldDB" id="A0A557SLM2"/>
<dbReference type="OrthoDB" id="6193567at2"/>
<feature type="region of interest" description="Disordered" evidence="1">
    <location>
        <begin position="73"/>
        <end position="128"/>
    </location>
</feature>
<evidence type="ECO:0000313" key="4">
    <source>
        <dbReference type="Proteomes" id="UP000316649"/>
    </source>
</evidence>
<comment type="caution">
    <text evidence="3">The sequence shown here is derived from an EMBL/GenBank/DDBJ whole genome shotgun (WGS) entry which is preliminary data.</text>
</comment>
<feature type="compositionally biased region" description="Polar residues" evidence="1">
    <location>
        <begin position="73"/>
        <end position="83"/>
    </location>
</feature>
<name>A0A557SLM2_9GAMM</name>
<accession>A0A557SLM2</accession>
<protein>
    <submittedName>
        <fullName evidence="3">SPOR domain-containing protein</fullName>
    </submittedName>
</protein>
<feature type="compositionally biased region" description="Basic and acidic residues" evidence="1">
    <location>
        <begin position="95"/>
        <end position="112"/>
    </location>
</feature>
<dbReference type="SUPFAM" id="SSF110997">
    <property type="entry name" value="Sporulation related repeat"/>
    <property type="match status" value="1"/>
</dbReference>
<gene>
    <name evidence="3" type="ORF">FHP88_01230</name>
</gene>
<organism evidence="3 4">
    <name type="scientific">Sedimenticola selenatireducens</name>
    <dbReference type="NCBI Taxonomy" id="191960"/>
    <lineage>
        <taxon>Bacteria</taxon>
        <taxon>Pseudomonadati</taxon>
        <taxon>Pseudomonadota</taxon>
        <taxon>Gammaproteobacteria</taxon>
        <taxon>Chromatiales</taxon>
        <taxon>Sedimenticolaceae</taxon>
        <taxon>Sedimenticola</taxon>
    </lineage>
</organism>
<dbReference type="InterPro" id="IPR036680">
    <property type="entry name" value="SPOR-like_sf"/>
</dbReference>
<evidence type="ECO:0000256" key="1">
    <source>
        <dbReference type="SAM" id="MobiDB-lite"/>
    </source>
</evidence>
<evidence type="ECO:0000313" key="3">
    <source>
        <dbReference type="EMBL" id="TVO78321.1"/>
    </source>
</evidence>
<dbReference type="Gene3D" id="3.30.70.1070">
    <property type="entry name" value="Sporulation related repeat"/>
    <property type="match status" value="1"/>
</dbReference>
<evidence type="ECO:0000259" key="2">
    <source>
        <dbReference type="Pfam" id="PF05036"/>
    </source>
</evidence>
<dbReference type="RefSeq" id="WP_144357166.1">
    <property type="nucleotide sequence ID" value="NZ_VMNH01000003.1"/>
</dbReference>
<keyword evidence="4" id="KW-1185">Reference proteome</keyword>